<proteinExistence type="predicted"/>
<protein>
    <submittedName>
        <fullName evidence="1">Uncharacterized protein</fullName>
    </submittedName>
</protein>
<keyword evidence="2" id="KW-1185">Reference proteome</keyword>
<name>A0A367Y2T3_9MICO</name>
<reference evidence="1 2" key="1">
    <citation type="submission" date="2018-07" db="EMBL/GenBank/DDBJ databases">
        <title>Microbacterium endoborsara sp. nov., a novel actinobacterium isolated from Borszczowia aralocaspica.</title>
        <authorList>
            <person name="An D."/>
        </authorList>
    </citation>
    <scope>NUCLEOTIDE SEQUENCE [LARGE SCALE GENOMIC DNA]</scope>
    <source>
        <strain evidence="1 2">C1.15228</strain>
    </source>
</reference>
<dbReference type="Proteomes" id="UP000253508">
    <property type="component" value="Unassembled WGS sequence"/>
</dbReference>
<organism evidence="1 2">
    <name type="scientific">Microbacterium sorbitolivorans</name>
    <dbReference type="NCBI Taxonomy" id="1867410"/>
    <lineage>
        <taxon>Bacteria</taxon>
        <taxon>Bacillati</taxon>
        <taxon>Actinomycetota</taxon>
        <taxon>Actinomycetes</taxon>
        <taxon>Micrococcales</taxon>
        <taxon>Microbacteriaceae</taxon>
        <taxon>Microbacterium</taxon>
    </lineage>
</organism>
<dbReference type="EMBL" id="QORO01000002">
    <property type="protein sequence ID" value="RCK60206.1"/>
    <property type="molecule type" value="Genomic_DNA"/>
</dbReference>
<dbReference type="OrthoDB" id="5196541at2"/>
<comment type="caution">
    <text evidence="1">The sequence shown here is derived from an EMBL/GenBank/DDBJ whole genome shotgun (WGS) entry which is preliminary data.</text>
</comment>
<dbReference type="AlphaFoldDB" id="A0A367Y2T3"/>
<gene>
    <name evidence="1" type="ORF">DTO57_08800</name>
</gene>
<evidence type="ECO:0000313" key="2">
    <source>
        <dbReference type="Proteomes" id="UP000253508"/>
    </source>
</evidence>
<evidence type="ECO:0000313" key="1">
    <source>
        <dbReference type="EMBL" id="RCK60206.1"/>
    </source>
</evidence>
<sequence length="119" mass="13004">MIGYEASVFLGDARVGGWFCTRSVSFGPNDDLWGLLPPGEVLLAHGDGYPFETVTRVGPLLAMIHAHLQAELFSRDALHISPWDRRGGDERQAHFEPLLTALGAANAGEVVVIREYDQS</sequence>
<accession>A0A367Y2T3</accession>